<dbReference type="STRING" id="68570.DC74_4654"/>
<dbReference type="eggNOG" id="ENOG5033DYY">
    <property type="taxonomic scope" value="Bacteria"/>
</dbReference>
<sequence>MSIGDDGGYGDGRGSGTGQTRTRLPDGETDPYAAPRRARAGLSSRNLITVVGVVVLLLAAIAFANRGGSGNSETDTGSTGSSQDQAAAQPTAPTGTKPVGGKTGGIPSGFPQTEQGAQSAAANFVVAMSGNGMYQSAQRDALVDAVYTPAAAKARKESLRKSYTDPKFLAQVGLKPDGSAPKGMTFVSRANPIGTKTEAFGGATAKVSVWYSLLFGVAGQGSQNPVAENWYTATMQLQWVNGDWKVAGFTTSAGPAPVGGDQTAATADAISQAVQGFGGLTYAR</sequence>
<evidence type="ECO:0000256" key="1">
    <source>
        <dbReference type="SAM" id="MobiDB-lite"/>
    </source>
</evidence>
<keyword evidence="2" id="KW-0472">Membrane</keyword>
<feature type="compositionally biased region" description="Gly residues" evidence="1">
    <location>
        <begin position="1"/>
        <end position="17"/>
    </location>
</feature>
<proteinExistence type="predicted"/>
<accession>A0A059W744</accession>
<dbReference type="EMBL" id="BHXC01000006">
    <property type="protein sequence ID" value="GCB92777.1"/>
    <property type="molecule type" value="Genomic_DNA"/>
</dbReference>
<reference evidence="3 4" key="1">
    <citation type="journal article" date="2019" name="Microbiol. Resour. Announc.">
        <title>Draft Genome Sequence of the Most Traditional epsilon-Poly-l-Lysine Producer, Streptomyces albulus NBRC14147.</title>
        <authorList>
            <person name="Yamanaka K."/>
            <person name="Hamano Y."/>
        </authorList>
    </citation>
    <scope>NUCLEOTIDE SEQUENCE [LARGE SCALE GENOMIC DNA]</scope>
    <source>
        <strain evidence="3 4">NBRC 14147</strain>
    </source>
</reference>
<feature type="compositionally biased region" description="Low complexity" evidence="1">
    <location>
        <begin position="85"/>
        <end position="100"/>
    </location>
</feature>
<keyword evidence="2" id="KW-1133">Transmembrane helix</keyword>
<protein>
    <submittedName>
        <fullName evidence="3">Uncharacterized protein</fullName>
    </submittedName>
</protein>
<dbReference type="RefSeq" id="WP_016572875.1">
    <property type="nucleotide sequence ID" value="NZ_BHXC01000006.1"/>
</dbReference>
<feature type="compositionally biased region" description="Polar residues" evidence="1">
    <location>
        <begin position="71"/>
        <end position="84"/>
    </location>
</feature>
<dbReference type="AlphaFoldDB" id="A0A059W744"/>
<organism evidence="3 4">
    <name type="scientific">Streptomyces noursei</name>
    <name type="common">Streptomyces albulus</name>
    <dbReference type="NCBI Taxonomy" id="1971"/>
    <lineage>
        <taxon>Bacteria</taxon>
        <taxon>Bacillati</taxon>
        <taxon>Actinomycetota</taxon>
        <taxon>Actinomycetes</taxon>
        <taxon>Kitasatosporales</taxon>
        <taxon>Streptomycetaceae</taxon>
        <taxon>Streptomyces</taxon>
    </lineage>
</organism>
<dbReference type="Proteomes" id="UP000288351">
    <property type="component" value="Unassembled WGS sequence"/>
</dbReference>
<evidence type="ECO:0000313" key="4">
    <source>
        <dbReference type="Proteomes" id="UP000288351"/>
    </source>
</evidence>
<evidence type="ECO:0000313" key="3">
    <source>
        <dbReference type="EMBL" id="GCB92777.1"/>
    </source>
</evidence>
<feature type="region of interest" description="Disordered" evidence="1">
    <location>
        <begin position="1"/>
        <end position="38"/>
    </location>
</feature>
<feature type="transmembrane region" description="Helical" evidence="2">
    <location>
        <begin position="46"/>
        <end position="64"/>
    </location>
</feature>
<evidence type="ECO:0000256" key="2">
    <source>
        <dbReference type="SAM" id="Phobius"/>
    </source>
</evidence>
<comment type="caution">
    <text evidence="3">The sequence shown here is derived from an EMBL/GenBank/DDBJ whole genome shotgun (WGS) entry which is preliminary data.</text>
</comment>
<name>A0A059W744_STRNR</name>
<feature type="region of interest" description="Disordered" evidence="1">
    <location>
        <begin position="67"/>
        <end position="114"/>
    </location>
</feature>
<gene>
    <name evidence="3" type="ORF">SALB_05552</name>
</gene>
<keyword evidence="2" id="KW-0812">Transmembrane</keyword>